<dbReference type="PROSITE" id="PS00616">
    <property type="entry name" value="HIS_ACID_PHOSPHAT_1"/>
    <property type="match status" value="1"/>
</dbReference>
<dbReference type="InterPro" id="IPR000560">
    <property type="entry name" value="His_Pase_clade-2"/>
</dbReference>
<accession>A0A922D2M0</accession>
<name>A0A922D2M0_MANSE</name>
<feature type="signal peptide" evidence="3">
    <location>
        <begin position="1"/>
        <end position="17"/>
    </location>
</feature>
<reference evidence="4" key="1">
    <citation type="journal article" date="2016" name="Insect Biochem. Mol. Biol.">
        <title>Multifaceted biological insights from a draft genome sequence of the tobacco hornworm moth, Manduca sexta.</title>
        <authorList>
            <person name="Kanost M.R."/>
            <person name="Arrese E.L."/>
            <person name="Cao X."/>
            <person name="Chen Y.R."/>
            <person name="Chellapilla S."/>
            <person name="Goldsmith M.R."/>
            <person name="Grosse-Wilde E."/>
            <person name="Heckel D.G."/>
            <person name="Herndon N."/>
            <person name="Jiang H."/>
            <person name="Papanicolaou A."/>
            <person name="Qu J."/>
            <person name="Soulages J.L."/>
            <person name="Vogel H."/>
            <person name="Walters J."/>
            <person name="Waterhouse R.M."/>
            <person name="Ahn S.J."/>
            <person name="Almeida F.C."/>
            <person name="An C."/>
            <person name="Aqrawi P."/>
            <person name="Bretschneider A."/>
            <person name="Bryant W.B."/>
            <person name="Bucks S."/>
            <person name="Chao H."/>
            <person name="Chevignon G."/>
            <person name="Christen J.M."/>
            <person name="Clarke D.F."/>
            <person name="Dittmer N.T."/>
            <person name="Ferguson L.C.F."/>
            <person name="Garavelou S."/>
            <person name="Gordon K.H.J."/>
            <person name="Gunaratna R.T."/>
            <person name="Han Y."/>
            <person name="Hauser F."/>
            <person name="He Y."/>
            <person name="Heidel-Fischer H."/>
            <person name="Hirsh A."/>
            <person name="Hu Y."/>
            <person name="Jiang H."/>
            <person name="Kalra D."/>
            <person name="Klinner C."/>
            <person name="Konig C."/>
            <person name="Kovar C."/>
            <person name="Kroll A.R."/>
            <person name="Kuwar S.S."/>
            <person name="Lee S.L."/>
            <person name="Lehman R."/>
            <person name="Li K."/>
            <person name="Li Z."/>
            <person name="Liang H."/>
            <person name="Lovelace S."/>
            <person name="Lu Z."/>
            <person name="Mansfield J.H."/>
            <person name="McCulloch K.J."/>
            <person name="Mathew T."/>
            <person name="Morton B."/>
            <person name="Muzny D.M."/>
            <person name="Neunemann D."/>
            <person name="Ongeri F."/>
            <person name="Pauchet Y."/>
            <person name="Pu L.L."/>
            <person name="Pyrousis I."/>
            <person name="Rao X.J."/>
            <person name="Redding A."/>
            <person name="Roesel C."/>
            <person name="Sanchez-Gracia A."/>
            <person name="Schaack S."/>
            <person name="Shukla A."/>
            <person name="Tetreau G."/>
            <person name="Wang Y."/>
            <person name="Xiong G.H."/>
            <person name="Traut W."/>
            <person name="Walsh T.K."/>
            <person name="Worley K.C."/>
            <person name="Wu D."/>
            <person name="Wu W."/>
            <person name="Wu Y.Q."/>
            <person name="Zhang X."/>
            <person name="Zou Z."/>
            <person name="Zucker H."/>
            <person name="Briscoe A.D."/>
            <person name="Burmester T."/>
            <person name="Clem R.J."/>
            <person name="Feyereisen R."/>
            <person name="Grimmelikhuijzen C.J.P."/>
            <person name="Hamodrakas S.J."/>
            <person name="Hansson B.S."/>
            <person name="Huguet E."/>
            <person name="Jermiin L.S."/>
            <person name="Lan Q."/>
            <person name="Lehman H.K."/>
            <person name="Lorenzen M."/>
            <person name="Merzendorfer H."/>
            <person name="Michalopoulos I."/>
            <person name="Morton D.B."/>
            <person name="Muthukrishnan S."/>
            <person name="Oakeshott J.G."/>
            <person name="Palmer W."/>
            <person name="Park Y."/>
            <person name="Passarelli A.L."/>
            <person name="Rozas J."/>
            <person name="Schwartz L.M."/>
            <person name="Smith W."/>
            <person name="Southgate A."/>
            <person name="Vilcinskas A."/>
            <person name="Vogt R."/>
            <person name="Wang P."/>
            <person name="Werren J."/>
            <person name="Yu X.Q."/>
            <person name="Zhou J.J."/>
            <person name="Brown S.J."/>
            <person name="Scherer S.E."/>
            <person name="Richards S."/>
            <person name="Blissard G.W."/>
        </authorList>
    </citation>
    <scope>NUCLEOTIDE SEQUENCE</scope>
</reference>
<proteinExistence type="inferred from homology"/>
<dbReference type="NCBIfam" id="NF007553">
    <property type="entry name" value="PRK10173.1"/>
    <property type="match status" value="1"/>
</dbReference>
<evidence type="ECO:0000313" key="4">
    <source>
        <dbReference type="EMBL" id="KAG6464898.1"/>
    </source>
</evidence>
<dbReference type="AlphaFoldDB" id="A0A922D2M0"/>
<dbReference type="Proteomes" id="UP000791440">
    <property type="component" value="Unassembled WGS sequence"/>
</dbReference>
<organism evidence="4 5">
    <name type="scientific">Manduca sexta</name>
    <name type="common">Tobacco hawkmoth</name>
    <name type="synonym">Tobacco hornworm</name>
    <dbReference type="NCBI Taxonomy" id="7130"/>
    <lineage>
        <taxon>Eukaryota</taxon>
        <taxon>Metazoa</taxon>
        <taxon>Ecdysozoa</taxon>
        <taxon>Arthropoda</taxon>
        <taxon>Hexapoda</taxon>
        <taxon>Insecta</taxon>
        <taxon>Pterygota</taxon>
        <taxon>Neoptera</taxon>
        <taxon>Endopterygota</taxon>
        <taxon>Lepidoptera</taxon>
        <taxon>Glossata</taxon>
        <taxon>Ditrysia</taxon>
        <taxon>Bombycoidea</taxon>
        <taxon>Sphingidae</taxon>
        <taxon>Sphinginae</taxon>
        <taxon>Sphingini</taxon>
        <taxon>Manduca</taxon>
    </lineage>
</organism>
<dbReference type="OrthoDB" id="75078at2759"/>
<reference evidence="4" key="2">
    <citation type="submission" date="2020-12" db="EMBL/GenBank/DDBJ databases">
        <authorList>
            <person name="Kanost M."/>
        </authorList>
    </citation>
    <scope>NUCLEOTIDE SEQUENCE</scope>
</reference>
<evidence type="ECO:0000313" key="5">
    <source>
        <dbReference type="Proteomes" id="UP000791440"/>
    </source>
</evidence>
<dbReference type="Gene3D" id="3.40.50.1240">
    <property type="entry name" value="Phosphoglycerate mutase-like"/>
    <property type="match status" value="2"/>
</dbReference>
<evidence type="ECO:0000256" key="1">
    <source>
        <dbReference type="ARBA" id="ARBA00000032"/>
    </source>
</evidence>
<sequence length="395" mass="45388">MDIQFLILLTLFTKSNCDLVLKQVLILSRHNVRTPLAKNLELMTPKIWPVWKEKRGYLTAKGALLEGFMGAYFSKWLQKEGLLTDQCPTEQELYVYANSAQRTVASAQAFVDDGFPGCNVTVHSQTNSDPIFNPIVHNKTAAYKQEALDQMQKKLRLLSLKSCYDQIEKILDYEQSKLCLEQGKCDLNTDKNQPYVAAGAKPNLTGPLKISKSAIDSFIMENYEGFHSNEVAWGMLPNEQKWYSIIDLSRGYHNVIFNTTVIAKDVAKPLVKYMSEMLLKDDPPKVLFLMGHDANIYTVLNLMGFKPYYLEKQYEVTPAGGKIVFQKWWDKKIKQYFLKVNYVYQSTDGMRKGYRLSLEYPPEFTLLELNGCTINNEGYCPWQDFKKLLTKFISA</sequence>
<dbReference type="SUPFAM" id="SSF53254">
    <property type="entry name" value="Phosphoglycerate mutase-like"/>
    <property type="match status" value="1"/>
</dbReference>
<dbReference type="PANTHER" id="PTHR11567">
    <property type="entry name" value="ACID PHOSPHATASE-RELATED"/>
    <property type="match status" value="1"/>
</dbReference>
<keyword evidence="3" id="KW-0732">Signal</keyword>
<dbReference type="GO" id="GO:0003993">
    <property type="term" value="F:acid phosphatase activity"/>
    <property type="evidence" value="ECO:0007669"/>
    <property type="project" value="UniProtKB-EC"/>
</dbReference>
<keyword evidence="5" id="KW-1185">Reference proteome</keyword>
<dbReference type="Pfam" id="PF00328">
    <property type="entry name" value="His_Phos_2"/>
    <property type="match status" value="1"/>
</dbReference>
<protein>
    <recommendedName>
        <fullName evidence="6">Glucose-1-phosphatase</fullName>
    </recommendedName>
</protein>
<comment type="catalytic activity">
    <reaction evidence="1">
        <text>a phosphate monoester + H2O = an alcohol + phosphate</text>
        <dbReference type="Rhea" id="RHEA:15017"/>
        <dbReference type="ChEBI" id="CHEBI:15377"/>
        <dbReference type="ChEBI" id="CHEBI:30879"/>
        <dbReference type="ChEBI" id="CHEBI:43474"/>
        <dbReference type="ChEBI" id="CHEBI:67140"/>
        <dbReference type="EC" id="3.1.3.2"/>
    </reaction>
</comment>
<comment type="similarity">
    <text evidence="2">Belongs to the histidine acid phosphatase family.</text>
</comment>
<gene>
    <name evidence="4" type="ORF">O3G_MSEX014798</name>
</gene>
<dbReference type="EMBL" id="JH669287">
    <property type="protein sequence ID" value="KAG6464898.1"/>
    <property type="molecule type" value="Genomic_DNA"/>
</dbReference>
<dbReference type="PANTHER" id="PTHR11567:SF135">
    <property type="entry name" value="GLUCOSE-1-PHOSPHATASE"/>
    <property type="match status" value="1"/>
</dbReference>
<dbReference type="InterPro" id="IPR029033">
    <property type="entry name" value="His_PPase_superfam"/>
</dbReference>
<dbReference type="CDD" id="cd07061">
    <property type="entry name" value="HP_HAP_like"/>
    <property type="match status" value="1"/>
</dbReference>
<evidence type="ECO:0000256" key="2">
    <source>
        <dbReference type="ARBA" id="ARBA00005375"/>
    </source>
</evidence>
<dbReference type="InterPro" id="IPR050645">
    <property type="entry name" value="Histidine_acid_phosphatase"/>
</dbReference>
<dbReference type="InterPro" id="IPR033379">
    <property type="entry name" value="Acid_Pase_AS"/>
</dbReference>
<comment type="caution">
    <text evidence="4">The sequence shown here is derived from an EMBL/GenBank/DDBJ whole genome shotgun (WGS) entry which is preliminary data.</text>
</comment>
<evidence type="ECO:0008006" key="6">
    <source>
        <dbReference type="Google" id="ProtNLM"/>
    </source>
</evidence>
<dbReference type="GO" id="GO:0050308">
    <property type="term" value="F:sugar-phosphatase activity"/>
    <property type="evidence" value="ECO:0007669"/>
    <property type="project" value="TreeGrafter"/>
</dbReference>
<feature type="chain" id="PRO_5036835370" description="Glucose-1-phosphatase" evidence="3">
    <location>
        <begin position="18"/>
        <end position="395"/>
    </location>
</feature>
<evidence type="ECO:0000256" key="3">
    <source>
        <dbReference type="SAM" id="SignalP"/>
    </source>
</evidence>